<dbReference type="Proteomes" id="UP000005237">
    <property type="component" value="Unassembled WGS sequence"/>
</dbReference>
<keyword evidence="1" id="KW-1133">Transmembrane helix</keyword>
<keyword evidence="1" id="KW-0812">Transmembrane</keyword>
<reference evidence="2" key="2">
    <citation type="submission" date="2022-06" db="UniProtKB">
        <authorList>
            <consortium name="EnsemblMetazoa"/>
        </authorList>
    </citation>
    <scope>IDENTIFICATION</scope>
    <source>
        <strain evidence="2">DF5081</strain>
    </source>
</reference>
<sequence length="102" mass="11899">MDELDFIPIDELKKFKKEQLDKFKHFRYDIEQVTEKSEIAQKEESNTTEIIVLMLLSIIAILIVLGLVRNFYVRHNYESDLDRAPIIEAAAEVPDTFQAGQK</sequence>
<protein>
    <submittedName>
        <fullName evidence="2">Uncharacterized protein</fullName>
    </submittedName>
</protein>
<organism evidence="2 3">
    <name type="scientific">Caenorhabditis japonica</name>
    <dbReference type="NCBI Taxonomy" id="281687"/>
    <lineage>
        <taxon>Eukaryota</taxon>
        <taxon>Metazoa</taxon>
        <taxon>Ecdysozoa</taxon>
        <taxon>Nematoda</taxon>
        <taxon>Chromadorea</taxon>
        <taxon>Rhabditida</taxon>
        <taxon>Rhabditina</taxon>
        <taxon>Rhabditomorpha</taxon>
        <taxon>Rhabditoidea</taxon>
        <taxon>Rhabditidae</taxon>
        <taxon>Peloderinae</taxon>
        <taxon>Caenorhabditis</taxon>
    </lineage>
</organism>
<keyword evidence="1" id="KW-0472">Membrane</keyword>
<dbReference type="AlphaFoldDB" id="A0A8R1DV13"/>
<dbReference type="EnsemblMetazoa" id="CJA11505.1">
    <property type="protein sequence ID" value="CJA11505.1"/>
    <property type="gene ID" value="WBGene00130709"/>
</dbReference>
<evidence type="ECO:0000313" key="3">
    <source>
        <dbReference type="Proteomes" id="UP000005237"/>
    </source>
</evidence>
<evidence type="ECO:0000256" key="1">
    <source>
        <dbReference type="SAM" id="Phobius"/>
    </source>
</evidence>
<evidence type="ECO:0000313" key="2">
    <source>
        <dbReference type="EnsemblMetazoa" id="CJA11505.1"/>
    </source>
</evidence>
<reference evidence="3" key="1">
    <citation type="submission" date="2010-08" db="EMBL/GenBank/DDBJ databases">
        <authorList>
            <consortium name="Caenorhabditis japonica Sequencing Consortium"/>
            <person name="Wilson R.K."/>
        </authorList>
    </citation>
    <scope>NUCLEOTIDE SEQUENCE [LARGE SCALE GENOMIC DNA]</scope>
    <source>
        <strain evidence="3">DF5081</strain>
    </source>
</reference>
<proteinExistence type="predicted"/>
<feature type="transmembrane region" description="Helical" evidence="1">
    <location>
        <begin position="50"/>
        <end position="68"/>
    </location>
</feature>
<accession>A0A8R1DV13</accession>
<keyword evidence="3" id="KW-1185">Reference proteome</keyword>
<name>A0A8R1DV13_CAEJA</name>